<organism evidence="2 3">
    <name type="scientific">Streptosporangium pseudovulgare</name>
    <dbReference type="NCBI Taxonomy" id="35765"/>
    <lineage>
        <taxon>Bacteria</taxon>
        <taxon>Bacillati</taxon>
        <taxon>Actinomycetota</taxon>
        <taxon>Actinomycetes</taxon>
        <taxon>Streptosporangiales</taxon>
        <taxon>Streptosporangiaceae</taxon>
        <taxon>Streptosporangium</taxon>
    </lineage>
</organism>
<reference evidence="3" key="1">
    <citation type="journal article" date="2019" name="Int. J. Syst. Evol. Microbiol.">
        <title>The Global Catalogue of Microorganisms (GCM) 10K type strain sequencing project: providing services to taxonomists for standard genome sequencing and annotation.</title>
        <authorList>
            <consortium name="The Broad Institute Genomics Platform"/>
            <consortium name="The Broad Institute Genome Sequencing Center for Infectious Disease"/>
            <person name="Wu L."/>
            <person name="Ma J."/>
        </authorList>
    </citation>
    <scope>NUCLEOTIDE SEQUENCE [LARGE SCALE GENOMIC DNA]</scope>
    <source>
        <strain evidence="3">JCM 3115</strain>
    </source>
</reference>
<evidence type="ECO:0000256" key="1">
    <source>
        <dbReference type="SAM" id="MobiDB-lite"/>
    </source>
</evidence>
<dbReference type="EMBL" id="BMQJ01000007">
    <property type="protein sequence ID" value="GGQ00936.1"/>
    <property type="molecule type" value="Genomic_DNA"/>
</dbReference>
<dbReference type="Proteomes" id="UP000611554">
    <property type="component" value="Unassembled WGS sequence"/>
</dbReference>
<protein>
    <submittedName>
        <fullName evidence="2">Uncharacterized protein</fullName>
    </submittedName>
</protein>
<sequence length="67" mass="7816">MKTAGERQGQQKREQNLDARDGDPQPLQQFPEFPVHPFLVALVRLGILRDRLLLGKFWLNHAIPMPW</sequence>
<comment type="caution">
    <text evidence="2">The sequence shown here is derived from an EMBL/GenBank/DDBJ whole genome shotgun (WGS) entry which is preliminary data.</text>
</comment>
<keyword evidence="3" id="KW-1185">Reference proteome</keyword>
<proteinExistence type="predicted"/>
<name>A0ABQ2QX80_9ACTN</name>
<gene>
    <name evidence="2" type="ORF">GCM10010140_33880</name>
</gene>
<evidence type="ECO:0000313" key="3">
    <source>
        <dbReference type="Proteomes" id="UP000611554"/>
    </source>
</evidence>
<feature type="region of interest" description="Disordered" evidence="1">
    <location>
        <begin position="1"/>
        <end position="29"/>
    </location>
</feature>
<evidence type="ECO:0000313" key="2">
    <source>
        <dbReference type="EMBL" id="GGQ00936.1"/>
    </source>
</evidence>
<feature type="compositionally biased region" description="Basic and acidic residues" evidence="1">
    <location>
        <begin position="9"/>
        <end position="23"/>
    </location>
</feature>
<accession>A0ABQ2QX80</accession>